<feature type="compositionally biased region" description="Low complexity" evidence="1">
    <location>
        <begin position="199"/>
        <end position="221"/>
    </location>
</feature>
<evidence type="ECO:0000256" key="1">
    <source>
        <dbReference type="SAM" id="MobiDB-lite"/>
    </source>
</evidence>
<comment type="caution">
    <text evidence="2">The sequence shown here is derived from an EMBL/GenBank/DDBJ whole genome shotgun (WGS) entry which is preliminary data.</text>
</comment>
<evidence type="ECO:0000313" key="2">
    <source>
        <dbReference type="EMBL" id="MBB3120315.1"/>
    </source>
</evidence>
<organism evidence="2 3">
    <name type="scientific">Pseudoduganella violacea</name>
    <dbReference type="NCBI Taxonomy" id="1715466"/>
    <lineage>
        <taxon>Bacteria</taxon>
        <taxon>Pseudomonadati</taxon>
        <taxon>Pseudomonadota</taxon>
        <taxon>Betaproteobacteria</taxon>
        <taxon>Burkholderiales</taxon>
        <taxon>Oxalobacteraceae</taxon>
        <taxon>Telluria group</taxon>
        <taxon>Pseudoduganella</taxon>
    </lineage>
</organism>
<feature type="compositionally biased region" description="Low complexity" evidence="1">
    <location>
        <begin position="229"/>
        <end position="282"/>
    </location>
</feature>
<accession>A0A7W5BDK7</accession>
<evidence type="ECO:0000313" key="3">
    <source>
        <dbReference type="Proteomes" id="UP000541535"/>
    </source>
</evidence>
<feature type="compositionally biased region" description="Low complexity" evidence="1">
    <location>
        <begin position="123"/>
        <end position="141"/>
    </location>
</feature>
<protein>
    <submittedName>
        <fullName evidence="2">Uncharacterized protein</fullName>
    </submittedName>
</protein>
<dbReference type="AlphaFoldDB" id="A0A7W5BDK7"/>
<feature type="region of interest" description="Disordered" evidence="1">
    <location>
        <begin position="123"/>
        <end position="166"/>
    </location>
</feature>
<dbReference type="InterPro" id="IPR050026">
    <property type="entry name" value="PHA_gran_PhaM_N"/>
</dbReference>
<proteinExistence type="predicted"/>
<feature type="compositionally biased region" description="Basic and acidic residues" evidence="1">
    <location>
        <begin position="142"/>
        <end position="154"/>
    </location>
</feature>
<sequence length="297" mass="29611">MTSPQMSNIPGAAVMTDTLDFVKNLWGSMGVPGIGLPGIATPTLSVDELEKKINDLRAVEAWLNLNATMVRSSIQALEVQRGTINALKSMGKTLAAAMQQPSSGEHSLFDTMPYAAFFQPPGAKTETAGKSGTAASGGAAPAKDEAKSENKDAASPKPSMADAASAAAAQMANPAIWWNLLQEQFKQAVSSTMAADLGAAAAKPAAQGAANDKAGAAQNSAPEDRDAAAGHSAPAAKADSGNAGAHAGAAKDAQAAKPAGKGGSSKAAVNGAAKADTASSKAPARKPAAKRSAPQPK</sequence>
<dbReference type="Proteomes" id="UP000541535">
    <property type="component" value="Unassembled WGS sequence"/>
</dbReference>
<name>A0A7W5BDK7_9BURK</name>
<feature type="compositionally biased region" description="Low complexity" evidence="1">
    <location>
        <begin position="155"/>
        <end position="166"/>
    </location>
</feature>
<dbReference type="EMBL" id="JACHXD010000009">
    <property type="protein sequence ID" value="MBB3120315.1"/>
    <property type="molecule type" value="Genomic_DNA"/>
</dbReference>
<gene>
    <name evidence="2" type="ORF">FHS03_003379</name>
</gene>
<reference evidence="2 3" key="1">
    <citation type="submission" date="2020-08" db="EMBL/GenBank/DDBJ databases">
        <title>Genomic Encyclopedia of Type Strains, Phase III (KMG-III): the genomes of soil and plant-associated and newly described type strains.</title>
        <authorList>
            <person name="Whitman W."/>
        </authorList>
    </citation>
    <scope>NUCLEOTIDE SEQUENCE [LARGE SCALE GENOMIC DNA]</scope>
    <source>
        <strain evidence="2 3">CECT 8897</strain>
    </source>
</reference>
<feature type="region of interest" description="Disordered" evidence="1">
    <location>
        <begin position="199"/>
        <end position="297"/>
    </location>
</feature>
<keyword evidence="3" id="KW-1185">Reference proteome</keyword>
<dbReference type="RefSeq" id="WP_183442060.1">
    <property type="nucleotide sequence ID" value="NZ_JACHXD010000009.1"/>
</dbReference>
<dbReference type="NCBIfam" id="NF043076">
    <property type="entry name" value="PHA_gran_PhaM"/>
    <property type="match status" value="1"/>
</dbReference>